<dbReference type="InterPro" id="IPR054722">
    <property type="entry name" value="PolX-like_BBD"/>
</dbReference>
<comment type="caution">
    <text evidence="3">The sequence shown here is derived from an EMBL/GenBank/DDBJ whole genome shotgun (WGS) entry which is preliminary data.</text>
</comment>
<dbReference type="PANTHER" id="PTHR47592:SF31">
    <property type="entry name" value="ZINC FINGER, CCHC-TYPE-RELATED"/>
    <property type="match status" value="1"/>
</dbReference>
<dbReference type="InterPro" id="IPR057670">
    <property type="entry name" value="SH3_retrovirus"/>
</dbReference>
<evidence type="ECO:0000313" key="4">
    <source>
        <dbReference type="Proteomes" id="UP000467840"/>
    </source>
</evidence>
<accession>A0A6A6L487</accession>
<gene>
    <name evidence="3" type="ORF">GH714_011765</name>
</gene>
<dbReference type="Pfam" id="PF22936">
    <property type="entry name" value="Pol_BBD"/>
    <property type="match status" value="1"/>
</dbReference>
<keyword evidence="4" id="KW-1185">Reference proteome</keyword>
<dbReference type="AlphaFoldDB" id="A0A6A6L487"/>
<dbReference type="Proteomes" id="UP000467840">
    <property type="component" value="Chromosome 7"/>
</dbReference>
<dbReference type="Pfam" id="PF25597">
    <property type="entry name" value="SH3_retrovirus"/>
    <property type="match status" value="1"/>
</dbReference>
<organism evidence="3 4">
    <name type="scientific">Hevea brasiliensis</name>
    <name type="common">Para rubber tree</name>
    <name type="synonym">Siphonia brasiliensis</name>
    <dbReference type="NCBI Taxonomy" id="3981"/>
    <lineage>
        <taxon>Eukaryota</taxon>
        <taxon>Viridiplantae</taxon>
        <taxon>Streptophyta</taxon>
        <taxon>Embryophyta</taxon>
        <taxon>Tracheophyta</taxon>
        <taxon>Spermatophyta</taxon>
        <taxon>Magnoliopsida</taxon>
        <taxon>eudicotyledons</taxon>
        <taxon>Gunneridae</taxon>
        <taxon>Pentapetalae</taxon>
        <taxon>rosids</taxon>
        <taxon>fabids</taxon>
        <taxon>Malpighiales</taxon>
        <taxon>Euphorbiaceae</taxon>
        <taxon>Crotonoideae</taxon>
        <taxon>Micrandreae</taxon>
        <taxon>Hevea</taxon>
    </lineage>
</organism>
<evidence type="ECO:0000313" key="3">
    <source>
        <dbReference type="EMBL" id="KAF2294479.1"/>
    </source>
</evidence>
<evidence type="ECO:0000259" key="1">
    <source>
        <dbReference type="Pfam" id="PF22936"/>
    </source>
</evidence>
<sequence length="296" mass="34203">MQMLSAIIEKKKGHIQKFCRKFKKDQGKNKGKEARKDDSSDDECFNVVDEFNMVYNDDIINLTTHKTSWVIDSGATIYVTSRKELFSFYTHGDFGSIKMGNDNLSKVVGKGDACLMIENGMRLVLRDVRHIPNMRLNIIFVDRFDNEGFCNTFKNGKWKLTKGSLVEARGIKQSRLYMMQYEALEKVWSRKNVSYGHLWVFGFKAFVHVPKDERSKLDVKTRQCAFIGYGQDQFGNRFYDSIQKKLVRSCDVIFVENQFIKDIDKVQKAILEPNGDSTDVELIPPTVGSRQVRDDI</sequence>
<protein>
    <recommendedName>
        <fullName evidence="5">Retrovirus-related Pol polyprotein from transposon TNT 1-94</fullName>
    </recommendedName>
</protein>
<evidence type="ECO:0000259" key="2">
    <source>
        <dbReference type="Pfam" id="PF25597"/>
    </source>
</evidence>
<proteinExistence type="predicted"/>
<dbReference type="PANTHER" id="PTHR47592">
    <property type="entry name" value="PBF68 PROTEIN"/>
    <property type="match status" value="1"/>
</dbReference>
<dbReference type="EMBL" id="JAAGAX010000013">
    <property type="protein sequence ID" value="KAF2294479.1"/>
    <property type="molecule type" value="Genomic_DNA"/>
</dbReference>
<reference evidence="3 4" key="1">
    <citation type="journal article" date="2020" name="Mol. Plant">
        <title>The Chromosome-Based Rubber Tree Genome Provides New Insights into Spurge Genome Evolution and Rubber Biosynthesis.</title>
        <authorList>
            <person name="Liu J."/>
            <person name="Shi C."/>
            <person name="Shi C.C."/>
            <person name="Li W."/>
            <person name="Zhang Q.J."/>
            <person name="Zhang Y."/>
            <person name="Li K."/>
            <person name="Lu H.F."/>
            <person name="Shi C."/>
            <person name="Zhu S.T."/>
            <person name="Xiao Z.Y."/>
            <person name="Nan H."/>
            <person name="Yue Y."/>
            <person name="Zhu X.G."/>
            <person name="Wu Y."/>
            <person name="Hong X.N."/>
            <person name="Fan G.Y."/>
            <person name="Tong Y."/>
            <person name="Zhang D."/>
            <person name="Mao C.L."/>
            <person name="Liu Y.L."/>
            <person name="Hao S.J."/>
            <person name="Liu W.Q."/>
            <person name="Lv M.Q."/>
            <person name="Zhang H.B."/>
            <person name="Liu Y."/>
            <person name="Hu-Tang G.R."/>
            <person name="Wang J.P."/>
            <person name="Wang J.H."/>
            <person name="Sun Y.H."/>
            <person name="Ni S.B."/>
            <person name="Chen W.B."/>
            <person name="Zhang X.C."/>
            <person name="Jiao Y.N."/>
            <person name="Eichler E.E."/>
            <person name="Li G.H."/>
            <person name="Liu X."/>
            <person name="Gao L.Z."/>
        </authorList>
    </citation>
    <scope>NUCLEOTIDE SEQUENCE [LARGE SCALE GENOMIC DNA]</scope>
    <source>
        <strain evidence="4">cv. GT1</strain>
        <tissue evidence="3">Leaf</tissue>
    </source>
</reference>
<evidence type="ECO:0008006" key="5">
    <source>
        <dbReference type="Google" id="ProtNLM"/>
    </source>
</evidence>
<name>A0A6A6L487_HEVBR</name>
<feature type="domain" description="Retroviral polymerase SH3-like" evidence="2">
    <location>
        <begin position="204"/>
        <end position="262"/>
    </location>
</feature>
<feature type="domain" description="Retrovirus-related Pol polyprotein from transposon TNT 1-94-like beta-barrel" evidence="1">
    <location>
        <begin position="69"/>
        <end position="149"/>
    </location>
</feature>